<comment type="subcellular location">
    <subcellularLocation>
        <location evidence="2">Cell membrane</location>
        <topology evidence="2">Peripheral membrane protein</topology>
    </subcellularLocation>
</comment>
<dbReference type="InterPro" id="IPR043129">
    <property type="entry name" value="ATPase_NBD"/>
</dbReference>
<evidence type="ECO:0000256" key="6">
    <source>
        <dbReference type="ARBA" id="ARBA00020416"/>
    </source>
</evidence>
<feature type="domain" description="Ppx/GppA phosphatase N-terminal" evidence="11">
    <location>
        <begin position="24"/>
        <end position="304"/>
    </location>
</feature>
<dbReference type="EMBL" id="UOFP01000278">
    <property type="protein sequence ID" value="VAW89534.1"/>
    <property type="molecule type" value="Genomic_DNA"/>
</dbReference>
<dbReference type="SUPFAM" id="SSF53067">
    <property type="entry name" value="Actin-like ATPase domain"/>
    <property type="match status" value="2"/>
</dbReference>
<keyword evidence="7" id="KW-1003">Cell membrane</keyword>
<accession>A0A3B1A6Z6</accession>
<organism evidence="13">
    <name type="scientific">hydrothermal vent metagenome</name>
    <dbReference type="NCBI Taxonomy" id="652676"/>
    <lineage>
        <taxon>unclassified sequences</taxon>
        <taxon>metagenomes</taxon>
        <taxon>ecological metagenomes</taxon>
    </lineage>
</organism>
<dbReference type="InterPro" id="IPR048950">
    <property type="entry name" value="Ppx_GppA_C"/>
</dbReference>
<evidence type="ECO:0000256" key="10">
    <source>
        <dbReference type="ARBA" id="ARBA00047607"/>
    </source>
</evidence>
<evidence type="ECO:0000256" key="5">
    <source>
        <dbReference type="ARBA" id="ARBA00012451"/>
    </source>
</evidence>
<comment type="similarity">
    <text evidence="3">Belongs to the GppA/Ppx family.</text>
</comment>
<dbReference type="Gene3D" id="3.30.420.40">
    <property type="match status" value="1"/>
</dbReference>
<dbReference type="GO" id="GO:0006798">
    <property type="term" value="P:polyphosphate catabolic process"/>
    <property type="evidence" value="ECO:0007669"/>
    <property type="project" value="TreeGrafter"/>
</dbReference>
<feature type="domain" description="Ppx/GppA phosphatase C-terminal" evidence="12">
    <location>
        <begin position="314"/>
        <end position="486"/>
    </location>
</feature>
<comment type="cofactor">
    <cofactor evidence="1">
        <name>Mg(2+)</name>
        <dbReference type="ChEBI" id="CHEBI:18420"/>
    </cofactor>
</comment>
<reference evidence="13" key="1">
    <citation type="submission" date="2018-06" db="EMBL/GenBank/DDBJ databases">
        <authorList>
            <person name="Zhirakovskaya E."/>
        </authorList>
    </citation>
    <scope>NUCLEOTIDE SEQUENCE</scope>
</reference>
<dbReference type="GO" id="GO:0004309">
    <property type="term" value="F:exopolyphosphatase activity"/>
    <property type="evidence" value="ECO:0007669"/>
    <property type="project" value="UniProtKB-EC"/>
</dbReference>
<evidence type="ECO:0000256" key="1">
    <source>
        <dbReference type="ARBA" id="ARBA00001946"/>
    </source>
</evidence>
<dbReference type="PIRSF" id="PIRSF001267">
    <property type="entry name" value="Pyrophosphatase_GppA_Ppx"/>
    <property type="match status" value="1"/>
</dbReference>
<evidence type="ECO:0000256" key="3">
    <source>
        <dbReference type="ARBA" id="ARBA00007125"/>
    </source>
</evidence>
<dbReference type="FunFam" id="3.30.420.40:FF:000023">
    <property type="entry name" value="Guanosine-5'-triphosphate,3'-diphosphate pyrophosphatase"/>
    <property type="match status" value="1"/>
</dbReference>
<evidence type="ECO:0000259" key="12">
    <source>
        <dbReference type="Pfam" id="PF21447"/>
    </source>
</evidence>
<dbReference type="GO" id="GO:0005886">
    <property type="term" value="C:plasma membrane"/>
    <property type="evidence" value="ECO:0007669"/>
    <property type="project" value="UniProtKB-SubCell"/>
</dbReference>
<dbReference type="InterPro" id="IPR003695">
    <property type="entry name" value="Ppx_GppA_N"/>
</dbReference>
<protein>
    <recommendedName>
        <fullName evidence="6">Exopolyphosphatase</fullName>
        <ecNumber evidence="5">3.6.1.11</ecNumber>
    </recommendedName>
</protein>
<evidence type="ECO:0000256" key="2">
    <source>
        <dbReference type="ARBA" id="ARBA00004202"/>
    </source>
</evidence>
<evidence type="ECO:0000256" key="4">
    <source>
        <dbReference type="ARBA" id="ARBA00011738"/>
    </source>
</evidence>
<comment type="subunit">
    <text evidence="4">Homodimer.</text>
</comment>
<dbReference type="CDD" id="cd24053">
    <property type="entry name" value="ASKHA_NBD_EcPPX-GppA-like"/>
    <property type="match status" value="1"/>
</dbReference>
<evidence type="ECO:0000256" key="8">
    <source>
        <dbReference type="ARBA" id="ARBA00022801"/>
    </source>
</evidence>
<dbReference type="InterPro" id="IPR050273">
    <property type="entry name" value="GppA/Ppx_hydrolase"/>
</dbReference>
<keyword evidence="9" id="KW-0472">Membrane</keyword>
<dbReference type="Gene3D" id="1.10.3210.10">
    <property type="entry name" value="Hypothetical protein af1432"/>
    <property type="match status" value="1"/>
</dbReference>
<comment type="catalytic activity">
    <reaction evidence="10">
        <text>[phosphate](n) + H2O = [phosphate](n-1) + phosphate + H(+)</text>
        <dbReference type="Rhea" id="RHEA:21528"/>
        <dbReference type="Rhea" id="RHEA-COMP:9859"/>
        <dbReference type="Rhea" id="RHEA-COMP:14279"/>
        <dbReference type="ChEBI" id="CHEBI:15377"/>
        <dbReference type="ChEBI" id="CHEBI:15378"/>
        <dbReference type="ChEBI" id="CHEBI:16838"/>
        <dbReference type="ChEBI" id="CHEBI:43474"/>
        <dbReference type="EC" id="3.6.1.11"/>
    </reaction>
</comment>
<keyword evidence="8 13" id="KW-0378">Hydrolase</keyword>
<dbReference type="InterPro" id="IPR030673">
    <property type="entry name" value="PyroPPase_GppA_Ppx"/>
</dbReference>
<dbReference type="Pfam" id="PF21447">
    <property type="entry name" value="Ppx-GppA_III"/>
    <property type="match status" value="1"/>
</dbReference>
<evidence type="ECO:0000259" key="11">
    <source>
        <dbReference type="Pfam" id="PF02541"/>
    </source>
</evidence>
<dbReference type="InterPro" id="IPR022371">
    <property type="entry name" value="Exopolyphosphatase"/>
</dbReference>
<evidence type="ECO:0000256" key="7">
    <source>
        <dbReference type="ARBA" id="ARBA00022475"/>
    </source>
</evidence>
<dbReference type="Pfam" id="PF02541">
    <property type="entry name" value="Ppx-GppA"/>
    <property type="match status" value="1"/>
</dbReference>
<dbReference type="PANTHER" id="PTHR30005:SF14">
    <property type="entry name" value="EXOPOLYPHOSPHATASE"/>
    <property type="match status" value="1"/>
</dbReference>
<dbReference type="EC" id="3.6.1.11" evidence="5"/>
<dbReference type="AlphaFoldDB" id="A0A3B1A6Z6"/>
<proteinExistence type="inferred from homology"/>
<dbReference type="PANTHER" id="PTHR30005">
    <property type="entry name" value="EXOPOLYPHOSPHATASE"/>
    <property type="match status" value="1"/>
</dbReference>
<dbReference type="Gene3D" id="3.30.420.150">
    <property type="entry name" value="Exopolyphosphatase. Domain 2"/>
    <property type="match status" value="1"/>
</dbReference>
<sequence length="500" mass="56182">MSQKNNPPEFIAAIDLGSNSFHMIVARLHNGQLVVIDKLREMVRLGEGITDEGKLKPGVAQRAIDCLERFGQRLRDFPPGSVRAVGTNTLRNANQAGDFLIQAEQALGHPIDIITGVEEARLIYLGVSHGIAEDSSQRLVVDIGGGSTELIVGEAFNPRYMESLEMGCVSITQHFFSDGKINEKRIKAALLAASLEVAPHKKSLKQLDWKQAIGASGTIRAVRAVLLENGWSNEGISIEGLHMLVEKLADFKQIDEIKLPGLSSERVPVFLGGVLVLLATFEKLNITQMIVSNCALREGLIHDLQGRIEHEDTRTYSVKHMVERYHIDRDQAKRVTQSALEIFTQLRDSWSLNKANHPDWINWAAQLHEIGLDIAHKHYHLHGAYIIEHSDLAGFSQQEQRKLSLLIHLHRRKFQSSLISKLPKRWQKSTTKMAIILRLAFILNRSRNSDPIPDFTLLGKENSLKITFPKKWLNDHPLTQADLAQEVIYLEKSGFTLAYQ</sequence>
<dbReference type="SUPFAM" id="SSF109604">
    <property type="entry name" value="HD-domain/PDEase-like"/>
    <property type="match status" value="1"/>
</dbReference>
<evidence type="ECO:0000256" key="9">
    <source>
        <dbReference type="ARBA" id="ARBA00023136"/>
    </source>
</evidence>
<evidence type="ECO:0000313" key="13">
    <source>
        <dbReference type="EMBL" id="VAW89534.1"/>
    </source>
</evidence>
<gene>
    <name evidence="13" type="ORF">MNBD_GAMMA18-478</name>
</gene>
<name>A0A3B1A6Z6_9ZZZZ</name>
<dbReference type="NCBIfam" id="TIGR03706">
    <property type="entry name" value="exo_poly_only"/>
    <property type="match status" value="1"/>
</dbReference>
<dbReference type="FunFam" id="3.30.420.150:FF:000001">
    <property type="entry name" value="Guanosine-5'-triphosphate,3'-diphosphate pyrophosphatase"/>
    <property type="match status" value="1"/>
</dbReference>